<dbReference type="Proteomes" id="UP001283361">
    <property type="component" value="Unassembled WGS sequence"/>
</dbReference>
<protein>
    <submittedName>
        <fullName evidence="2">Uncharacterized protein</fullName>
    </submittedName>
</protein>
<keyword evidence="3" id="KW-1185">Reference proteome</keyword>
<evidence type="ECO:0000313" key="2">
    <source>
        <dbReference type="EMBL" id="KAK3781536.1"/>
    </source>
</evidence>
<dbReference type="AlphaFoldDB" id="A0AAE1A6H1"/>
<feature type="compositionally biased region" description="Basic and acidic residues" evidence="1">
    <location>
        <begin position="278"/>
        <end position="287"/>
    </location>
</feature>
<organism evidence="2 3">
    <name type="scientific">Elysia crispata</name>
    <name type="common">lettuce slug</name>
    <dbReference type="NCBI Taxonomy" id="231223"/>
    <lineage>
        <taxon>Eukaryota</taxon>
        <taxon>Metazoa</taxon>
        <taxon>Spiralia</taxon>
        <taxon>Lophotrochozoa</taxon>
        <taxon>Mollusca</taxon>
        <taxon>Gastropoda</taxon>
        <taxon>Heterobranchia</taxon>
        <taxon>Euthyneura</taxon>
        <taxon>Panpulmonata</taxon>
        <taxon>Sacoglossa</taxon>
        <taxon>Placobranchoidea</taxon>
        <taxon>Plakobranchidae</taxon>
        <taxon>Elysia</taxon>
    </lineage>
</organism>
<reference evidence="2" key="1">
    <citation type="journal article" date="2023" name="G3 (Bethesda)">
        <title>A reference genome for the long-term kleptoplast-retaining sea slug Elysia crispata morphotype clarki.</title>
        <authorList>
            <person name="Eastman K.E."/>
            <person name="Pendleton A.L."/>
            <person name="Shaikh M.A."/>
            <person name="Suttiyut T."/>
            <person name="Ogas R."/>
            <person name="Tomko P."/>
            <person name="Gavelis G."/>
            <person name="Widhalm J.R."/>
            <person name="Wisecaver J.H."/>
        </authorList>
    </citation>
    <scope>NUCLEOTIDE SEQUENCE</scope>
    <source>
        <strain evidence="2">ECLA1</strain>
    </source>
</reference>
<comment type="caution">
    <text evidence="2">The sequence shown here is derived from an EMBL/GenBank/DDBJ whole genome shotgun (WGS) entry which is preliminary data.</text>
</comment>
<feature type="region of interest" description="Disordered" evidence="1">
    <location>
        <begin position="237"/>
        <end position="287"/>
    </location>
</feature>
<evidence type="ECO:0000256" key="1">
    <source>
        <dbReference type="SAM" id="MobiDB-lite"/>
    </source>
</evidence>
<name>A0AAE1A6H1_9GAST</name>
<proteinExistence type="predicted"/>
<accession>A0AAE1A6H1</accession>
<dbReference type="EMBL" id="JAWDGP010002623">
    <property type="protein sequence ID" value="KAK3781536.1"/>
    <property type="molecule type" value="Genomic_DNA"/>
</dbReference>
<gene>
    <name evidence="2" type="ORF">RRG08_054875</name>
</gene>
<evidence type="ECO:0000313" key="3">
    <source>
        <dbReference type="Proteomes" id="UP001283361"/>
    </source>
</evidence>
<sequence length="287" mass="32259">MTVICESLPRFGSNRFAYQRFSQRIKLSLHVTSRVLSLQDFLNIYRALEECGATRHSAWRQNKITFAILIKSAEQSMASGSIEQVWGQSNTGYPASKVLVLSGLFLPQRTDTKGLFCLAHHGLDDARHDKTGEPRWKQPRALDNYAFKTARGYTRRAQQSGKTRRPTRSSKWQKVMPGFQGSQRFAKAKASNTATKVVYVFSAAGCKGGRSYWGRQAENISAFDLIGRRVCPLSPLDPAPYRSRPTQSGVYQLRPLSPRRKRKASRDLSAVGTAGEPARQREKSSDR</sequence>